<dbReference type="RefSeq" id="WP_164680546.1">
    <property type="nucleotide sequence ID" value="NZ_CP049057.1"/>
</dbReference>
<name>A0A6G6GPY6_9FLAO</name>
<evidence type="ECO:0000313" key="2">
    <source>
        <dbReference type="EMBL" id="QIE60534.1"/>
    </source>
</evidence>
<protein>
    <recommendedName>
        <fullName evidence="1">Fibronectin type-III domain-containing protein</fullName>
    </recommendedName>
</protein>
<evidence type="ECO:0000259" key="1">
    <source>
        <dbReference type="PROSITE" id="PS50853"/>
    </source>
</evidence>
<dbReference type="SUPFAM" id="SSF69304">
    <property type="entry name" value="Tricorn protease N-terminal domain"/>
    <property type="match status" value="1"/>
</dbReference>
<reference evidence="2 3" key="1">
    <citation type="submission" date="2020-02" db="EMBL/GenBank/DDBJ databases">
        <title>Complete genome sequence of Flavobacteriaceae bacterium.</title>
        <authorList>
            <person name="Kim S.-J."/>
            <person name="Kim Y.-S."/>
            <person name="Kim K.-H."/>
        </authorList>
    </citation>
    <scope>NUCLEOTIDE SEQUENCE [LARGE SCALE GENOMIC DNA]</scope>
    <source>
        <strain evidence="2 3">RR4-40</strain>
    </source>
</reference>
<dbReference type="PROSITE" id="PS50853">
    <property type="entry name" value="FN3"/>
    <property type="match status" value="1"/>
</dbReference>
<evidence type="ECO:0000313" key="3">
    <source>
        <dbReference type="Proteomes" id="UP000505306"/>
    </source>
</evidence>
<dbReference type="GO" id="GO:0030246">
    <property type="term" value="F:carbohydrate binding"/>
    <property type="evidence" value="ECO:0007669"/>
    <property type="project" value="InterPro"/>
</dbReference>
<dbReference type="InterPro" id="IPR003961">
    <property type="entry name" value="FN3_dom"/>
</dbReference>
<proteinExistence type="predicted"/>
<dbReference type="Proteomes" id="UP000505306">
    <property type="component" value="Chromosome"/>
</dbReference>
<dbReference type="Pfam" id="PF13620">
    <property type="entry name" value="CarboxypepD_reg"/>
    <property type="match status" value="1"/>
</dbReference>
<dbReference type="SUPFAM" id="SSF49265">
    <property type="entry name" value="Fibronectin type III"/>
    <property type="match status" value="1"/>
</dbReference>
<organism evidence="2 3">
    <name type="scientific">Rasiella rasia</name>
    <dbReference type="NCBI Taxonomy" id="2744027"/>
    <lineage>
        <taxon>Bacteria</taxon>
        <taxon>Pseudomonadati</taxon>
        <taxon>Bacteroidota</taxon>
        <taxon>Flavobacteriia</taxon>
        <taxon>Flavobacteriales</taxon>
        <taxon>Flavobacteriaceae</taxon>
        <taxon>Rasiella</taxon>
    </lineage>
</organism>
<dbReference type="InterPro" id="IPR036116">
    <property type="entry name" value="FN3_sf"/>
</dbReference>
<accession>A0A6G6GPY6</accession>
<dbReference type="InterPro" id="IPR011042">
    <property type="entry name" value="6-blade_b-propeller_TolB-like"/>
</dbReference>
<dbReference type="InterPro" id="IPR013784">
    <property type="entry name" value="Carb-bd-like_fold"/>
</dbReference>
<dbReference type="KEGG" id="mgel:G5B37_13460"/>
<dbReference type="SUPFAM" id="SSF49452">
    <property type="entry name" value="Starch-binding domain-like"/>
    <property type="match status" value="1"/>
</dbReference>
<dbReference type="Gene3D" id="2.120.10.30">
    <property type="entry name" value="TolB, C-terminal domain"/>
    <property type="match status" value="1"/>
</dbReference>
<sequence length="497" mass="55072">MKARPLYIFASLLVFVGFIACNEDRVGEDDTGSITGTVVASGTNLPIPNTRISTQPISSTVFSDSLGKFLIENVPTGEYAVEARVEDYITDFEPTVVVANAPVNVVFEMEVSTANNRPPATPELLAPAENEELQSIEAVFQWTTTDPEEDPIEYTLELRNDQNTEVQLFEEITDTTFTYSPLILGAQYFWQVSATDNINEPVLSPVGTFSVISAPVDNRFLFVRTIDGNNVIYSADESGEEFQLTSQEKNSYRPRRNVAANKIAYLQSDGAEVDIYTMNRDGTDKTRVTSAVKPTGFNLNEINFSWPANSDKIYYPQFDKLYRINSNGQGLQLMYQTTDGSLISEVDVSENDNIIALKTNDVNGYNVSIFTIDFNGNLLDTILSGVAGGAGGLTLSVTNTKVIYAYDVSGFEDATYRRLDSRLFVYDLDTATLTDVSGEKPGGTNDLEPIFAPNEAFVIFTNTSNDGISQKSVYRLEIEEPETRELLYNNAFMPDWE</sequence>
<dbReference type="EMBL" id="CP049057">
    <property type="protein sequence ID" value="QIE60534.1"/>
    <property type="molecule type" value="Genomic_DNA"/>
</dbReference>
<dbReference type="PROSITE" id="PS51257">
    <property type="entry name" value="PROKAR_LIPOPROTEIN"/>
    <property type="match status" value="1"/>
</dbReference>
<feature type="domain" description="Fibronectin type-III" evidence="1">
    <location>
        <begin position="118"/>
        <end position="217"/>
    </location>
</feature>
<gene>
    <name evidence="2" type="ORF">G5B37_13460</name>
</gene>
<dbReference type="Gene3D" id="2.60.40.1120">
    <property type="entry name" value="Carboxypeptidase-like, regulatory domain"/>
    <property type="match status" value="1"/>
</dbReference>
<dbReference type="AlphaFoldDB" id="A0A6G6GPY6"/>
<keyword evidence="3" id="KW-1185">Reference proteome</keyword>